<reference evidence="2 3" key="1">
    <citation type="journal article" date="2022" name="G3 (Bethesda)">
        <title>Enemy or ally: a genomic approach to elucidate the lifestyle of Phyllosticta citrichinaensis.</title>
        <authorList>
            <person name="Buijs V.A."/>
            <person name="Groenewald J.Z."/>
            <person name="Haridas S."/>
            <person name="LaButti K.M."/>
            <person name="Lipzen A."/>
            <person name="Martin F.M."/>
            <person name="Barry K."/>
            <person name="Grigoriev I.V."/>
            <person name="Crous P.W."/>
            <person name="Seidl M.F."/>
        </authorList>
    </citation>
    <scope>NUCLEOTIDE SEQUENCE [LARGE SCALE GENOMIC DNA]</scope>
    <source>
        <strain evidence="2 3">CBS 129764</strain>
    </source>
</reference>
<feature type="region of interest" description="Disordered" evidence="1">
    <location>
        <begin position="98"/>
        <end position="141"/>
    </location>
</feature>
<accession>A0ABR1Y4F8</accession>
<feature type="region of interest" description="Disordered" evidence="1">
    <location>
        <begin position="205"/>
        <end position="231"/>
    </location>
</feature>
<dbReference type="EMBL" id="JBBWUH010000002">
    <property type="protein sequence ID" value="KAK8175918.1"/>
    <property type="molecule type" value="Genomic_DNA"/>
</dbReference>
<evidence type="ECO:0000313" key="2">
    <source>
        <dbReference type="EMBL" id="KAK8175918.1"/>
    </source>
</evidence>
<proteinExistence type="predicted"/>
<protein>
    <submittedName>
        <fullName evidence="2">Uncharacterized protein</fullName>
    </submittedName>
</protein>
<feature type="region of interest" description="Disordered" evidence="1">
    <location>
        <begin position="262"/>
        <end position="359"/>
    </location>
</feature>
<name>A0ABR1Y4F8_9PEZI</name>
<feature type="compositionally biased region" description="Polar residues" evidence="1">
    <location>
        <begin position="211"/>
        <end position="231"/>
    </location>
</feature>
<evidence type="ECO:0000313" key="3">
    <source>
        <dbReference type="Proteomes" id="UP001456524"/>
    </source>
</evidence>
<organism evidence="2 3">
    <name type="scientific">Phyllosticta citrichinensis</name>
    <dbReference type="NCBI Taxonomy" id="1130410"/>
    <lineage>
        <taxon>Eukaryota</taxon>
        <taxon>Fungi</taxon>
        <taxon>Dikarya</taxon>
        <taxon>Ascomycota</taxon>
        <taxon>Pezizomycotina</taxon>
        <taxon>Dothideomycetes</taxon>
        <taxon>Dothideomycetes incertae sedis</taxon>
        <taxon>Botryosphaeriales</taxon>
        <taxon>Phyllostictaceae</taxon>
        <taxon>Phyllosticta</taxon>
    </lineage>
</organism>
<sequence length="359" mass="39053">MRTSEDLELVVSVTPAPACAADVVSSCVSMFTHPSSNGFLLELRRESSAGEKCQGNLKHWRERSPWCHLVARPWEVSSCLSLFRRAITAAYSHHSRTAAQEHRGVVAGTDASGRSKPTPSLNKSRAPLFPSPLPHSTTTAPDHSSAVWTILRFALGFLNLLFPTFSRRKRPRMADDKLKAAFLADLGVANRERLLAAPDTRDVSLRGRLRSNGTGNATAQQSNGSGDASVSNWNQFAKRNKENVGDGDLADLHGGQLHRQNREAMGYGNPCPAPTFNPRPTPASNPRPTPASNTRPAPASFPRPSRSHYNRPQDHTPLSHYDRPSPNFQAPAHVQPMGNGNGARGGTEDALKLARSMQL</sequence>
<dbReference type="Proteomes" id="UP001456524">
    <property type="component" value="Unassembled WGS sequence"/>
</dbReference>
<comment type="caution">
    <text evidence="2">The sequence shown here is derived from an EMBL/GenBank/DDBJ whole genome shotgun (WGS) entry which is preliminary data.</text>
</comment>
<evidence type="ECO:0000256" key="1">
    <source>
        <dbReference type="SAM" id="MobiDB-lite"/>
    </source>
</evidence>
<gene>
    <name evidence="2" type="ORF">IWX90DRAFT_126685</name>
</gene>
<feature type="compositionally biased region" description="Pro residues" evidence="1">
    <location>
        <begin position="271"/>
        <end position="289"/>
    </location>
</feature>
<feature type="compositionally biased region" description="Low complexity" evidence="1">
    <location>
        <begin position="295"/>
        <end position="304"/>
    </location>
</feature>
<keyword evidence="3" id="KW-1185">Reference proteome</keyword>